<dbReference type="InterPro" id="IPR011856">
    <property type="entry name" value="tRNA_endonuc-like_dom_sf"/>
</dbReference>
<reference evidence="3" key="4">
    <citation type="submission" date="2019-10" db="EMBL/GenBank/DDBJ databases">
        <authorList>
            <consortium name="NCBI Pathogen Detection Project"/>
        </authorList>
    </citation>
    <scope>NUCLEOTIDE SEQUENCE</scope>
    <source>
        <strain evidence="3">Salmonella enterica</strain>
    </source>
</reference>
<dbReference type="EMBL" id="CP023345">
    <property type="protein sequence ID" value="ATW55920.1"/>
    <property type="molecule type" value="Genomic_DNA"/>
</dbReference>
<evidence type="ECO:0000313" key="2">
    <source>
        <dbReference type="EMBL" id="ECJ2915325.1"/>
    </source>
</evidence>
<accession>A0A2I5HKC9</accession>
<dbReference type="GO" id="GO:0003676">
    <property type="term" value="F:nucleic acid binding"/>
    <property type="evidence" value="ECO:0007669"/>
    <property type="project" value="InterPro"/>
</dbReference>
<gene>
    <name evidence="1" type="ORF">CNQ75_16170</name>
    <name evidence="2" type="ORF">FNI27_20605</name>
    <name evidence="3" type="ORF">G3A00_20635</name>
</gene>
<sequence>MKKKIRDPEKFDAFELFSSLSLKHSYNINDSSALNDFISRVKKSLESSVKNKTLAYGKRTEALFAYVAGALGEVKFLKQEDSGELFFSGDEIQAPDYQLILNNKEKILVEVKNCNNKNPDQKFMLKMDYVEKLKRYADINQLPLKFAIYFSRWKMWILIPLEVLQKIDNSYVIDYTTAAPYSQMNRLGDAFIITQKPKMELHLFSENKNKTVSICRKENKIKWDIDGYKIFSDGIEITNKKEKIISYYLLTHGKWKNVIMEEIKNDNNVNGLKFTYSGNLEPFNNCGPYSRIISSVFNQLTTDISGNVSSLSLDIDPMIFNIFAPKDYQSEILPILRLHISHDN</sequence>
<reference evidence="3" key="2">
    <citation type="journal article" date="2018" name="Genome Biol.">
        <title>SKESA: strategic k-mer extension for scrupulous assemblies.</title>
        <authorList>
            <person name="Souvorov A."/>
            <person name="Agarwala R."/>
            <person name="Lipman D.J."/>
        </authorList>
    </citation>
    <scope>NUCLEOTIDE SEQUENCE</scope>
    <source>
        <strain evidence="3">Salmonella enterica</strain>
    </source>
</reference>
<dbReference type="EMBL" id="DAAQZS010000029">
    <property type="protein sequence ID" value="HAE1476296.1"/>
    <property type="molecule type" value="Genomic_DNA"/>
</dbReference>
<reference evidence="1 4" key="1">
    <citation type="submission" date="2017-09" db="EMBL/GenBank/DDBJ databases">
        <title>Complete genome of Salmonella enterica subsp. diarizonae isolated from stool of a patient with bacterial enteropathy.</title>
        <authorList>
            <person name="Zhou J."/>
            <person name="Chen Q."/>
            <person name="Guo L."/>
            <person name="Fan J."/>
        </authorList>
    </citation>
    <scope>NUCLEOTIDE SEQUENCE [LARGE SCALE GENOMIC DNA]</scope>
    <source>
        <strain evidence="1 4">HZS154</strain>
    </source>
</reference>
<dbReference type="AlphaFoldDB" id="A0A2I5HKC9"/>
<dbReference type="RefSeq" id="WP_053510613.1">
    <property type="nucleotide sequence ID" value="NZ_CP011288.1"/>
</dbReference>
<organism evidence="1 4">
    <name type="scientific">Salmonella diarizonae</name>
    <dbReference type="NCBI Taxonomy" id="59204"/>
    <lineage>
        <taxon>Bacteria</taxon>
        <taxon>Pseudomonadati</taxon>
        <taxon>Pseudomonadota</taxon>
        <taxon>Gammaproteobacteria</taxon>
        <taxon>Enterobacterales</taxon>
        <taxon>Enterobacteriaceae</taxon>
        <taxon>Salmonella</taxon>
    </lineage>
</organism>
<evidence type="ECO:0000313" key="4">
    <source>
        <dbReference type="Proteomes" id="UP000230639"/>
    </source>
</evidence>
<protein>
    <submittedName>
        <fullName evidence="1">Uncharacterized protein</fullName>
    </submittedName>
</protein>
<proteinExistence type="predicted"/>
<dbReference type="Proteomes" id="UP000230639">
    <property type="component" value="Chromosome"/>
</dbReference>
<dbReference type="Gene3D" id="3.40.1350.10">
    <property type="match status" value="1"/>
</dbReference>
<evidence type="ECO:0000313" key="3">
    <source>
        <dbReference type="EMBL" id="HAE1476296.1"/>
    </source>
</evidence>
<name>A0A2I5HKC9_SALDZ</name>
<evidence type="ECO:0000313" key="1">
    <source>
        <dbReference type="EMBL" id="ATW55920.1"/>
    </source>
</evidence>
<reference evidence="2" key="3">
    <citation type="submission" date="2019-07" db="EMBL/GenBank/DDBJ databases">
        <authorList>
            <person name="Ashton P.M."/>
            <person name="Dallman T."/>
            <person name="Nair S."/>
            <person name="De Pinna E."/>
            <person name="Peters T."/>
            <person name="Grant K."/>
        </authorList>
    </citation>
    <scope>NUCLEOTIDE SEQUENCE</scope>
    <source>
        <strain evidence="2">481463</strain>
    </source>
</reference>
<dbReference type="EMBL" id="AAIXUH010000021">
    <property type="protein sequence ID" value="ECJ2915325.1"/>
    <property type="molecule type" value="Genomic_DNA"/>
</dbReference>